<dbReference type="AlphaFoldDB" id="A0A6A0H4F1"/>
<reference evidence="1" key="2">
    <citation type="journal article" date="2018" name="Environ. Sci. Technol.">
        <title>The Toxicogenome of Hyalella azteca: A Model for Sediment Ecotoxicology and Evolutionary Toxicology.</title>
        <authorList>
            <person name="Poynton H.C."/>
            <person name="Hasenbein S."/>
            <person name="Benoit J.B."/>
            <person name="Sepulveda M.S."/>
            <person name="Poelchau M.F."/>
            <person name="Hughes D.S.T."/>
            <person name="Murali S.C."/>
            <person name="Chen S."/>
            <person name="Glastad K.M."/>
            <person name="Goodisman M.A.D."/>
            <person name="Werren J.H."/>
            <person name="Vineis J.H."/>
            <person name="Bowen J.L."/>
            <person name="Friedrich M."/>
            <person name="Jones J."/>
            <person name="Robertson H.M."/>
            <person name="Feyereisen R."/>
            <person name="Mechler-Hickson A."/>
            <person name="Mathers N."/>
            <person name="Lee C.E."/>
            <person name="Colbourne J.K."/>
            <person name="Biales A."/>
            <person name="Johnston J.S."/>
            <person name="Wellborn G.A."/>
            <person name="Rosendale A.J."/>
            <person name="Cridge A.G."/>
            <person name="Munoz-Torres M.C."/>
            <person name="Bain P.A."/>
            <person name="Manny A.R."/>
            <person name="Major K.M."/>
            <person name="Lambert F.N."/>
            <person name="Vulpe C.D."/>
            <person name="Tuck P."/>
            <person name="Blalock B.J."/>
            <person name="Lin Y.Y."/>
            <person name="Smith M.E."/>
            <person name="Ochoa-Acuna H."/>
            <person name="Chen M.M."/>
            <person name="Childers C.P."/>
            <person name="Qu J."/>
            <person name="Dugan S."/>
            <person name="Lee S.L."/>
            <person name="Chao H."/>
            <person name="Dinh H."/>
            <person name="Han Y."/>
            <person name="Doddapaneni H."/>
            <person name="Worley K.C."/>
            <person name="Muzny D.M."/>
            <person name="Gibbs R.A."/>
            <person name="Richards S."/>
        </authorList>
    </citation>
    <scope>NUCLEOTIDE SEQUENCE</scope>
    <source>
        <strain evidence="1">HAZT.00-mixed</strain>
        <tissue evidence="1">Whole organism</tissue>
    </source>
</reference>
<dbReference type="PANTHER" id="PTHR36688">
    <property type="entry name" value="ENDO/EXONUCLEASE/PHOSPHATASE DOMAIN-CONTAINING PROTEIN"/>
    <property type="match status" value="1"/>
</dbReference>
<dbReference type="InterPro" id="IPR052560">
    <property type="entry name" value="RdDP_mobile_element"/>
</dbReference>
<reference evidence="1" key="3">
    <citation type="submission" date="2019-06" db="EMBL/GenBank/DDBJ databases">
        <authorList>
            <person name="Poynton C."/>
            <person name="Hasenbein S."/>
            <person name="Benoit J.B."/>
            <person name="Sepulveda M.S."/>
            <person name="Poelchau M.F."/>
            <person name="Murali S.C."/>
            <person name="Chen S."/>
            <person name="Glastad K.M."/>
            <person name="Werren J.H."/>
            <person name="Vineis J.H."/>
            <person name="Bowen J.L."/>
            <person name="Friedrich M."/>
            <person name="Jones J."/>
            <person name="Robertson H.M."/>
            <person name="Feyereisen R."/>
            <person name="Mechler-Hickson A."/>
            <person name="Mathers N."/>
            <person name="Lee C.E."/>
            <person name="Colbourne J.K."/>
            <person name="Biales A."/>
            <person name="Johnston J.S."/>
            <person name="Wellborn G.A."/>
            <person name="Rosendale A.J."/>
            <person name="Cridge A.G."/>
            <person name="Munoz-Torres M.C."/>
            <person name="Bain P.A."/>
            <person name="Manny A.R."/>
            <person name="Major K.M."/>
            <person name="Lambert F.N."/>
            <person name="Vulpe C.D."/>
            <person name="Tuck P."/>
            <person name="Blalock B.J."/>
            <person name="Lin Y.-Y."/>
            <person name="Smith M.E."/>
            <person name="Ochoa-Acuna H."/>
            <person name="Chen M.-J.M."/>
            <person name="Childers C.P."/>
            <person name="Qu J."/>
            <person name="Dugan S."/>
            <person name="Lee S.L."/>
            <person name="Chao H."/>
            <person name="Dinh H."/>
            <person name="Han Y."/>
            <person name="Doddapaneni H."/>
            <person name="Worley K.C."/>
            <person name="Muzny D.M."/>
            <person name="Gibbs R.A."/>
            <person name="Richards S."/>
        </authorList>
    </citation>
    <scope>NUCLEOTIDE SEQUENCE</scope>
    <source>
        <strain evidence="1">HAZT.00-mixed</strain>
        <tissue evidence="1">Whole organism</tissue>
    </source>
</reference>
<evidence type="ECO:0008006" key="2">
    <source>
        <dbReference type="Google" id="ProtNLM"/>
    </source>
</evidence>
<proteinExistence type="predicted"/>
<gene>
    <name evidence="1" type="ORF">HAZT_HAZT007698</name>
</gene>
<accession>A0A6A0H4F1</accession>
<organism evidence="1">
    <name type="scientific">Hyalella azteca</name>
    <name type="common">Amphipod</name>
    <dbReference type="NCBI Taxonomy" id="294128"/>
    <lineage>
        <taxon>Eukaryota</taxon>
        <taxon>Metazoa</taxon>
        <taxon>Ecdysozoa</taxon>
        <taxon>Arthropoda</taxon>
        <taxon>Crustacea</taxon>
        <taxon>Multicrustacea</taxon>
        <taxon>Malacostraca</taxon>
        <taxon>Eumalacostraca</taxon>
        <taxon>Peracarida</taxon>
        <taxon>Amphipoda</taxon>
        <taxon>Senticaudata</taxon>
        <taxon>Talitrida</taxon>
        <taxon>Talitroidea</taxon>
        <taxon>Hyalellidae</taxon>
        <taxon>Hyalella</taxon>
    </lineage>
</organism>
<protein>
    <recommendedName>
        <fullName evidence="2">Reverse transcriptase domain-containing protein</fullName>
    </recommendedName>
</protein>
<reference evidence="1" key="1">
    <citation type="submission" date="2014-08" db="EMBL/GenBank/DDBJ databases">
        <authorList>
            <person name="Murali S."/>
            <person name="Richards S."/>
            <person name="Bandaranaike D."/>
            <person name="Bellair M."/>
            <person name="Blankenburg K."/>
            <person name="Chao H."/>
            <person name="Dinh H."/>
            <person name="Doddapaneni H."/>
            <person name="Dugan-Rocha S."/>
            <person name="Elkadiri S."/>
            <person name="Gnanaolivu R."/>
            <person name="Hughes D."/>
            <person name="Lee S."/>
            <person name="Li M."/>
            <person name="Ming W."/>
            <person name="Munidasa M."/>
            <person name="Muniz J."/>
            <person name="Nguyen L."/>
            <person name="Osuji N."/>
            <person name="Pu L.-L."/>
            <person name="Puazo M."/>
            <person name="Skinner E."/>
            <person name="Qu C."/>
            <person name="Quiroz J."/>
            <person name="Raj R."/>
            <person name="Weissenberger G."/>
            <person name="Xin Y."/>
            <person name="Zou X."/>
            <person name="Han Y."/>
            <person name="Worley K."/>
            <person name="Muzny D."/>
            <person name="Gibbs R."/>
        </authorList>
    </citation>
    <scope>NUCLEOTIDE SEQUENCE</scope>
    <source>
        <strain evidence="1">HAZT.00-mixed</strain>
        <tissue evidence="1">Whole organism</tissue>
    </source>
</reference>
<dbReference type="OrthoDB" id="7975291at2759"/>
<comment type="caution">
    <text evidence="1">The sequence shown here is derived from an EMBL/GenBank/DDBJ whole genome shotgun (WGS) entry which is preliminary data.</text>
</comment>
<dbReference type="Proteomes" id="UP000711488">
    <property type="component" value="Unassembled WGS sequence"/>
</dbReference>
<dbReference type="PANTHER" id="PTHR36688:SF1">
    <property type="entry name" value="ENDONUCLEASE_EXONUCLEASE_PHOSPHATASE DOMAIN-CONTAINING PROTEIN"/>
    <property type="match status" value="1"/>
</dbReference>
<sequence length="279" mass="29853">MTPPAGPPTEASSAAILSPTHPAFTPVQTRPAVWTSGTSTATGPDFLTTLHLHHLGPRGIQYLTKLFNLFLAKANIPAIWKSARCSYNSCISSPCPVLAGVPQGSVIFNSYFLDFPQSAPLITSYADDFTAAVGAVQIANASAVLSSHSLHVAAWACRKGLSVSIPKSHTTLFTSGTHQLQKDPHVSWEGSDLPLCRTLKILGVTFNPHFTFLPCIAAICQRACPCLNILKSLAGTSWEQQKETLLVTFKALIKSLITYAAPVWFPNASPLAISKLQTT</sequence>
<evidence type="ECO:0000313" key="1">
    <source>
        <dbReference type="EMBL" id="KAA0199397.1"/>
    </source>
</evidence>
<name>A0A6A0H4F1_HYAAZ</name>
<dbReference type="EMBL" id="JQDR03006947">
    <property type="protein sequence ID" value="KAA0199397.1"/>
    <property type="molecule type" value="Genomic_DNA"/>
</dbReference>